<evidence type="ECO:0000313" key="12">
    <source>
        <dbReference type="EMBL" id="WPL17857.1"/>
    </source>
</evidence>
<dbReference type="Gene3D" id="1.10.443.10">
    <property type="entry name" value="Intergrase catalytic core"/>
    <property type="match status" value="1"/>
</dbReference>
<feature type="active site" evidence="9">
    <location>
        <position position="269"/>
    </location>
</feature>
<accession>A0ABZ0SBM6</accession>
<dbReference type="SUPFAM" id="SSF56349">
    <property type="entry name" value="DNA breaking-rejoining enzymes"/>
    <property type="match status" value="1"/>
</dbReference>
<comment type="function">
    <text evidence="9">Site-specific tyrosine recombinase, which acts by catalyzing the cutting and rejoining of the recombining DNA molecules. The XerC-XerD complex is essential to convert dimers of the bacterial chromosome into monomers to permit their segregation at cell division. It also contributes to the segregational stability of plasmids.</text>
</comment>
<comment type="similarity">
    <text evidence="9">Belongs to the 'phage' integrase family. XerC subfamily.</text>
</comment>
<keyword evidence="5 9" id="KW-0229">DNA integration</keyword>
<dbReference type="NCBIfam" id="NF001399">
    <property type="entry name" value="PRK00283.1"/>
    <property type="match status" value="1"/>
</dbReference>
<reference evidence="12 13" key="1">
    <citation type="journal article" date="2023" name="Microorganisms">
        <title>Thiorhodovibrio frisius and Trv. litoralis spp. nov., Two Novel Members from a Clade of Fastidious Purple Sulfur Bacteria That Exhibit Unique Red-Shifted Light-Harvesting Capabilities.</title>
        <authorList>
            <person name="Methner A."/>
            <person name="Kuzyk S.B."/>
            <person name="Petersen J."/>
            <person name="Bauer S."/>
            <person name="Brinkmann H."/>
            <person name="Sichau K."/>
            <person name="Wanner G."/>
            <person name="Wolf J."/>
            <person name="Neumann-Schaal M."/>
            <person name="Henke P."/>
            <person name="Tank M."/>
            <person name="Sproer C."/>
            <person name="Bunk B."/>
            <person name="Overmann J."/>
        </authorList>
    </citation>
    <scope>NUCLEOTIDE SEQUENCE [LARGE SCALE GENOMIC DNA]</scope>
    <source>
        <strain evidence="12 13">DSM 6702</strain>
    </source>
</reference>
<evidence type="ECO:0000256" key="4">
    <source>
        <dbReference type="ARBA" id="ARBA00022829"/>
    </source>
</evidence>
<dbReference type="InterPro" id="IPR004107">
    <property type="entry name" value="Integrase_SAM-like_N"/>
</dbReference>
<keyword evidence="3 9" id="KW-0132">Cell division</keyword>
<dbReference type="Pfam" id="PF00589">
    <property type="entry name" value="Phage_integrase"/>
    <property type="match status" value="1"/>
</dbReference>
<dbReference type="InterPro" id="IPR011010">
    <property type="entry name" value="DNA_brk_join_enz"/>
</dbReference>
<comment type="subunit">
    <text evidence="9">Forms a cyclic heterotetrameric complex composed of two molecules of XerC and two molecules of XerD.</text>
</comment>
<evidence type="ECO:0000256" key="5">
    <source>
        <dbReference type="ARBA" id="ARBA00022908"/>
    </source>
</evidence>
<feature type="active site" evidence="9">
    <location>
        <position position="176"/>
    </location>
</feature>
<feature type="domain" description="Core-binding (CB)" evidence="11">
    <location>
        <begin position="3"/>
        <end position="90"/>
    </location>
</feature>
<evidence type="ECO:0000256" key="3">
    <source>
        <dbReference type="ARBA" id="ARBA00022618"/>
    </source>
</evidence>
<keyword evidence="8 9" id="KW-0131">Cell cycle</keyword>
<dbReference type="Proteomes" id="UP001432180">
    <property type="component" value="Chromosome"/>
</dbReference>
<keyword evidence="13" id="KW-1185">Reference proteome</keyword>
<dbReference type="InterPro" id="IPR010998">
    <property type="entry name" value="Integrase_recombinase_N"/>
</dbReference>
<proteinExistence type="inferred from homology"/>
<feature type="active site" evidence="9">
    <location>
        <position position="272"/>
    </location>
</feature>
<dbReference type="PANTHER" id="PTHR30349:SF81">
    <property type="entry name" value="TYROSINE RECOMBINASE XERC"/>
    <property type="match status" value="1"/>
</dbReference>
<evidence type="ECO:0000313" key="13">
    <source>
        <dbReference type="Proteomes" id="UP001432180"/>
    </source>
</evidence>
<evidence type="ECO:0000256" key="7">
    <source>
        <dbReference type="ARBA" id="ARBA00023172"/>
    </source>
</evidence>
<evidence type="ECO:0000256" key="1">
    <source>
        <dbReference type="ARBA" id="ARBA00004496"/>
    </source>
</evidence>
<evidence type="ECO:0000259" key="11">
    <source>
        <dbReference type="PROSITE" id="PS51900"/>
    </source>
</evidence>
<gene>
    <name evidence="12" type="primary">xerC_3</name>
    <name evidence="9" type="synonym">xerC</name>
    <name evidence="12" type="ORF">Thiowin_02899</name>
</gene>
<dbReference type="InterPro" id="IPR023009">
    <property type="entry name" value="Tyrosine_recombinase_XerC/XerD"/>
</dbReference>
<evidence type="ECO:0000256" key="6">
    <source>
        <dbReference type="ARBA" id="ARBA00023125"/>
    </source>
</evidence>
<keyword evidence="4 9" id="KW-0159">Chromosome partition</keyword>
<dbReference type="CDD" id="cd00798">
    <property type="entry name" value="INT_XerDC_C"/>
    <property type="match status" value="1"/>
</dbReference>
<feature type="domain" description="Tyr recombinase" evidence="10">
    <location>
        <begin position="111"/>
        <end position="317"/>
    </location>
</feature>
<dbReference type="InterPro" id="IPR013762">
    <property type="entry name" value="Integrase-like_cat_sf"/>
</dbReference>
<dbReference type="HAMAP" id="MF_01808">
    <property type="entry name" value="Recomb_XerC_XerD"/>
    <property type="match status" value="1"/>
</dbReference>
<dbReference type="InterPro" id="IPR050090">
    <property type="entry name" value="Tyrosine_recombinase_XerCD"/>
</dbReference>
<feature type="active site" description="O-(3'-phospho-DNA)-tyrosine intermediate" evidence="9">
    <location>
        <position position="304"/>
    </location>
</feature>
<dbReference type="InterPro" id="IPR044068">
    <property type="entry name" value="CB"/>
</dbReference>
<dbReference type="InterPro" id="IPR002104">
    <property type="entry name" value="Integrase_catalytic"/>
</dbReference>
<dbReference type="Pfam" id="PF02899">
    <property type="entry name" value="Phage_int_SAM_1"/>
    <property type="match status" value="1"/>
</dbReference>
<keyword evidence="6 9" id="KW-0238">DNA-binding</keyword>
<evidence type="ECO:0000256" key="8">
    <source>
        <dbReference type="ARBA" id="ARBA00023306"/>
    </source>
</evidence>
<dbReference type="PROSITE" id="PS51900">
    <property type="entry name" value="CB"/>
    <property type="match status" value="1"/>
</dbReference>
<keyword evidence="7 9" id="KW-0233">DNA recombination</keyword>
<dbReference type="PANTHER" id="PTHR30349">
    <property type="entry name" value="PHAGE INTEGRASE-RELATED"/>
    <property type="match status" value="1"/>
</dbReference>
<keyword evidence="2 9" id="KW-0963">Cytoplasm</keyword>
<comment type="subcellular location">
    <subcellularLocation>
        <location evidence="1 9">Cytoplasm</location>
    </subcellularLocation>
</comment>
<evidence type="ECO:0000256" key="9">
    <source>
        <dbReference type="HAMAP-Rule" id="MF_01808"/>
    </source>
</evidence>
<dbReference type="RefSeq" id="WP_328983659.1">
    <property type="nucleotide sequence ID" value="NZ_CP121472.1"/>
</dbReference>
<sequence>MTETARALLERFLSHLANERRLSPHTLDAYRRDLERVLAWYQGLQPEANWPALQERDVRAYLAIRHRQGHAGHTLARELSALRRLFVYLMRELIVEHNPAQGVRAPKQARVLPKTLDADRLSAMLDAEASSGAGHGADTEVCGTGTGTATPSTLYSDPLNLRDTAMVELLYSSGLRLAELVSIDIRDINPRDPLLTITGKGSKTRCVPIGRQALKAIADWMRVRGQFADSDEPALFVSSRGQRIHPRTVQQRLRQWAIARHSDTPLHPHMLRHSFASHLLESSGDLRAVQELLGHADISTTQIYTHLDFQHLARVYDQAHPRAKRKK</sequence>
<dbReference type="Gene3D" id="1.10.150.130">
    <property type="match status" value="1"/>
</dbReference>
<protein>
    <recommendedName>
        <fullName evidence="9">Tyrosine recombinase XerC</fullName>
    </recommendedName>
</protein>
<dbReference type="EMBL" id="CP121472">
    <property type="protein sequence ID" value="WPL17857.1"/>
    <property type="molecule type" value="Genomic_DNA"/>
</dbReference>
<organism evidence="12 13">
    <name type="scientific">Thiorhodovibrio winogradskyi</name>
    <dbReference type="NCBI Taxonomy" id="77007"/>
    <lineage>
        <taxon>Bacteria</taxon>
        <taxon>Pseudomonadati</taxon>
        <taxon>Pseudomonadota</taxon>
        <taxon>Gammaproteobacteria</taxon>
        <taxon>Chromatiales</taxon>
        <taxon>Chromatiaceae</taxon>
        <taxon>Thiorhodovibrio</taxon>
    </lineage>
</organism>
<evidence type="ECO:0000259" key="10">
    <source>
        <dbReference type="PROSITE" id="PS51898"/>
    </source>
</evidence>
<feature type="active site" evidence="9">
    <location>
        <position position="200"/>
    </location>
</feature>
<evidence type="ECO:0000256" key="2">
    <source>
        <dbReference type="ARBA" id="ARBA00022490"/>
    </source>
</evidence>
<feature type="active site" evidence="9">
    <location>
        <position position="295"/>
    </location>
</feature>
<name>A0ABZ0SBM6_9GAMM</name>
<dbReference type="PROSITE" id="PS51898">
    <property type="entry name" value="TYR_RECOMBINASE"/>
    <property type="match status" value="1"/>
</dbReference>